<evidence type="ECO:0000313" key="2">
    <source>
        <dbReference type="EMBL" id="MBO3736546.1"/>
    </source>
</evidence>
<feature type="transmembrane region" description="Helical" evidence="1">
    <location>
        <begin position="74"/>
        <end position="99"/>
    </location>
</feature>
<feature type="transmembrane region" description="Helical" evidence="1">
    <location>
        <begin position="126"/>
        <end position="147"/>
    </location>
</feature>
<accession>A0ABS3UE93</accession>
<dbReference type="Proteomes" id="UP000679690">
    <property type="component" value="Unassembled WGS sequence"/>
</dbReference>
<evidence type="ECO:0000313" key="3">
    <source>
        <dbReference type="Proteomes" id="UP000679690"/>
    </source>
</evidence>
<keyword evidence="1" id="KW-0812">Transmembrane</keyword>
<gene>
    <name evidence="2" type="ORF">J5X75_03320</name>
</gene>
<keyword evidence="1" id="KW-0472">Membrane</keyword>
<evidence type="ECO:0008006" key="4">
    <source>
        <dbReference type="Google" id="ProtNLM"/>
    </source>
</evidence>
<reference evidence="2 3" key="1">
    <citation type="submission" date="2021-03" db="EMBL/GenBank/DDBJ databases">
        <title>Actinoplanes flavus sp. nov., a novel actinomycete isolated from Coconut Palm rhizosphere soil.</title>
        <authorList>
            <person name="Luo X."/>
        </authorList>
    </citation>
    <scope>NUCLEOTIDE SEQUENCE [LARGE SCALE GENOMIC DNA]</scope>
    <source>
        <strain evidence="2 3">NEAU-H7</strain>
    </source>
</reference>
<dbReference type="EMBL" id="JAGFNS010000002">
    <property type="protein sequence ID" value="MBO3736546.1"/>
    <property type="molecule type" value="Genomic_DNA"/>
</dbReference>
<keyword evidence="1" id="KW-1133">Transmembrane helix</keyword>
<dbReference type="RefSeq" id="WP_208465761.1">
    <property type="nucleotide sequence ID" value="NZ_JAGFNS010000002.1"/>
</dbReference>
<sequence length="151" mass="16049">MLQLLPPTARVVALCAVVSLALGCDTKVVPFRLPQNGRQVPSDIIVRQDGTGALQFGFEMGTGLRTFVPTHLPYVLVAVALFAAPWWAAPVLGASFGLGRTFMVHSAVRSGNATAWDRRFATNRTVIVAACWAATAMGLTVLIGDLLRQSG</sequence>
<keyword evidence="3" id="KW-1185">Reference proteome</keyword>
<organism evidence="2 3">
    <name type="scientific">Actinoplanes flavus</name>
    <dbReference type="NCBI Taxonomy" id="2820290"/>
    <lineage>
        <taxon>Bacteria</taxon>
        <taxon>Bacillati</taxon>
        <taxon>Actinomycetota</taxon>
        <taxon>Actinomycetes</taxon>
        <taxon>Micromonosporales</taxon>
        <taxon>Micromonosporaceae</taxon>
        <taxon>Actinoplanes</taxon>
    </lineage>
</organism>
<name>A0ABS3UE93_9ACTN</name>
<proteinExistence type="predicted"/>
<evidence type="ECO:0000256" key="1">
    <source>
        <dbReference type="SAM" id="Phobius"/>
    </source>
</evidence>
<comment type="caution">
    <text evidence="2">The sequence shown here is derived from an EMBL/GenBank/DDBJ whole genome shotgun (WGS) entry which is preliminary data.</text>
</comment>
<protein>
    <recommendedName>
        <fullName evidence="4">Lipoprotein</fullName>
    </recommendedName>
</protein>